<dbReference type="EMBL" id="JAKZBV010000001">
    <property type="protein sequence ID" value="MCH6468509.1"/>
    <property type="molecule type" value="Genomic_DNA"/>
</dbReference>
<dbReference type="SUPFAM" id="SSF54909">
    <property type="entry name" value="Dimeric alpha+beta barrel"/>
    <property type="match status" value="1"/>
</dbReference>
<accession>A0ABS9TVQ1</accession>
<name>A0ABS9TVQ1_9MICC</name>
<organism evidence="2 3">
    <name type="scientific">Sinomonas terrae</name>
    <dbReference type="NCBI Taxonomy" id="2908838"/>
    <lineage>
        <taxon>Bacteria</taxon>
        <taxon>Bacillati</taxon>
        <taxon>Actinomycetota</taxon>
        <taxon>Actinomycetes</taxon>
        <taxon>Micrococcales</taxon>
        <taxon>Micrococcaceae</taxon>
        <taxon>Sinomonas</taxon>
    </lineage>
</organism>
<dbReference type="GO" id="GO:0004497">
    <property type="term" value="F:monooxygenase activity"/>
    <property type="evidence" value="ECO:0007669"/>
    <property type="project" value="UniProtKB-KW"/>
</dbReference>
<proteinExistence type="predicted"/>
<keyword evidence="3" id="KW-1185">Reference proteome</keyword>
<dbReference type="Proteomes" id="UP001202922">
    <property type="component" value="Unassembled WGS sequence"/>
</dbReference>
<dbReference type="InterPro" id="IPR007138">
    <property type="entry name" value="ABM_dom"/>
</dbReference>
<keyword evidence="2" id="KW-0503">Monooxygenase</keyword>
<evidence type="ECO:0000313" key="3">
    <source>
        <dbReference type="Proteomes" id="UP001202922"/>
    </source>
</evidence>
<dbReference type="Gene3D" id="3.30.70.100">
    <property type="match status" value="1"/>
</dbReference>
<dbReference type="Pfam" id="PF03992">
    <property type="entry name" value="ABM"/>
    <property type="match status" value="1"/>
</dbReference>
<gene>
    <name evidence="2" type="ORF">L0M17_00675</name>
</gene>
<evidence type="ECO:0000259" key="1">
    <source>
        <dbReference type="PROSITE" id="PS51725"/>
    </source>
</evidence>
<reference evidence="2 3" key="1">
    <citation type="submission" date="2022-03" db="EMBL/GenBank/DDBJ databases">
        <title>Sinomonas sp. isolated from a soil.</title>
        <authorList>
            <person name="Han J."/>
            <person name="Kim D.-U."/>
        </authorList>
    </citation>
    <scope>NUCLEOTIDE SEQUENCE [LARGE SCALE GENOMIC DNA]</scope>
    <source>
        <strain evidence="2 3">5-5</strain>
    </source>
</reference>
<keyword evidence="2" id="KW-0560">Oxidoreductase</keyword>
<protein>
    <submittedName>
        <fullName evidence="2">Antibiotic biosynthesis monooxygenase</fullName>
    </submittedName>
</protein>
<feature type="domain" description="ABM" evidence="1">
    <location>
        <begin position="3"/>
        <end position="91"/>
    </location>
</feature>
<sequence>MTFANAGTLGTVPGKRDELVARLTMRSPLLEQLGCLAYEVGVNDDEPDTVFVVEIWESAEAHRSSLADPEVQASIASARPLLSGAFGGFRFDIVGSPLRD</sequence>
<dbReference type="PROSITE" id="PS51725">
    <property type="entry name" value="ABM"/>
    <property type="match status" value="1"/>
</dbReference>
<dbReference type="InterPro" id="IPR011008">
    <property type="entry name" value="Dimeric_a/b-barrel"/>
</dbReference>
<evidence type="ECO:0000313" key="2">
    <source>
        <dbReference type="EMBL" id="MCH6468509.1"/>
    </source>
</evidence>
<dbReference type="RefSeq" id="WP_241050281.1">
    <property type="nucleotide sequence ID" value="NZ_JAKZBV010000001.1"/>
</dbReference>
<comment type="caution">
    <text evidence="2">The sequence shown here is derived from an EMBL/GenBank/DDBJ whole genome shotgun (WGS) entry which is preliminary data.</text>
</comment>